<name>A0A1B6KJ95_9HEMI</name>
<accession>A0A1B6KJ95</accession>
<proteinExistence type="predicted"/>
<protein>
    <submittedName>
        <fullName evidence="2">Uncharacterized protein</fullName>
    </submittedName>
</protein>
<feature type="compositionally biased region" description="Polar residues" evidence="1">
    <location>
        <begin position="92"/>
        <end position="106"/>
    </location>
</feature>
<feature type="compositionally biased region" description="Basic and acidic residues" evidence="1">
    <location>
        <begin position="58"/>
        <end position="89"/>
    </location>
</feature>
<evidence type="ECO:0000313" key="2">
    <source>
        <dbReference type="EMBL" id="JAT11495.1"/>
    </source>
</evidence>
<gene>
    <name evidence="2" type="ORF">g.50724</name>
</gene>
<feature type="non-terminal residue" evidence="2">
    <location>
        <position position="1"/>
    </location>
</feature>
<sequence>NQFQLKRTSWVQKNACVHNVNGPSQTVSAAVRTTVLSPGSFVSCVLSRAEAVASWSSTHRERIVDKHSEPKNKTRQGEKLKYLNPELHKRNSNPGSDADTTQQEYNLRSKRM</sequence>
<feature type="region of interest" description="Disordered" evidence="1">
    <location>
        <begin position="56"/>
        <end position="112"/>
    </location>
</feature>
<evidence type="ECO:0000256" key="1">
    <source>
        <dbReference type="SAM" id="MobiDB-lite"/>
    </source>
</evidence>
<reference evidence="2" key="1">
    <citation type="submission" date="2015-11" db="EMBL/GenBank/DDBJ databases">
        <title>De novo transcriptome assembly of four potential Pierce s Disease insect vectors from Arizona vineyards.</title>
        <authorList>
            <person name="Tassone E.E."/>
        </authorList>
    </citation>
    <scope>NUCLEOTIDE SEQUENCE</scope>
</reference>
<dbReference type="EMBL" id="GEBQ01028482">
    <property type="protein sequence ID" value="JAT11495.1"/>
    <property type="molecule type" value="Transcribed_RNA"/>
</dbReference>
<organism evidence="2">
    <name type="scientific">Graphocephala atropunctata</name>
    <dbReference type="NCBI Taxonomy" id="36148"/>
    <lineage>
        <taxon>Eukaryota</taxon>
        <taxon>Metazoa</taxon>
        <taxon>Ecdysozoa</taxon>
        <taxon>Arthropoda</taxon>
        <taxon>Hexapoda</taxon>
        <taxon>Insecta</taxon>
        <taxon>Pterygota</taxon>
        <taxon>Neoptera</taxon>
        <taxon>Paraneoptera</taxon>
        <taxon>Hemiptera</taxon>
        <taxon>Auchenorrhyncha</taxon>
        <taxon>Membracoidea</taxon>
        <taxon>Cicadellidae</taxon>
        <taxon>Cicadellinae</taxon>
        <taxon>Cicadellini</taxon>
        <taxon>Graphocephala</taxon>
    </lineage>
</organism>
<dbReference type="AlphaFoldDB" id="A0A1B6KJ95"/>